<evidence type="ECO:0000259" key="13">
    <source>
        <dbReference type="PROSITE" id="PS50110"/>
    </source>
</evidence>
<evidence type="ECO:0000256" key="4">
    <source>
        <dbReference type="ARBA" id="ARBA00018672"/>
    </source>
</evidence>
<keyword evidence="11" id="KW-0472">Membrane</keyword>
<comment type="function">
    <text evidence="8">May play the central regulatory role in sporulation. It may be an element of the effector pathway responsible for the activation of sporulation genes in response to nutritional stress. Spo0A may act in concert with spo0H (a sigma factor) to control the expression of some genes that are critical to the sporulation process.</text>
</comment>
<dbReference type="Pfam" id="PF00512">
    <property type="entry name" value="HisKA"/>
    <property type="match status" value="1"/>
</dbReference>
<dbReference type="CDD" id="cd17546">
    <property type="entry name" value="REC_hyHK_CKI1_RcsC-like"/>
    <property type="match status" value="2"/>
</dbReference>
<dbReference type="AlphaFoldDB" id="A0AAP2RHS9"/>
<dbReference type="SMART" id="SM00388">
    <property type="entry name" value="HisKA"/>
    <property type="match status" value="1"/>
</dbReference>
<dbReference type="PRINTS" id="PR00344">
    <property type="entry name" value="BCTRLSENSOR"/>
</dbReference>
<dbReference type="Gene3D" id="3.40.50.2300">
    <property type="match status" value="2"/>
</dbReference>
<evidence type="ECO:0000256" key="9">
    <source>
        <dbReference type="ARBA" id="ARBA00074306"/>
    </source>
</evidence>
<protein>
    <recommendedName>
        <fullName evidence="9">Circadian input-output histidine kinase CikA</fullName>
        <ecNumber evidence="3">2.7.13.3</ecNumber>
    </recommendedName>
    <alternativeName>
        <fullName evidence="4">Stage 0 sporulation protein A homolog</fullName>
    </alternativeName>
</protein>
<dbReference type="PROSITE" id="PS50110">
    <property type="entry name" value="RESPONSE_REGULATORY"/>
    <property type="match status" value="2"/>
</dbReference>
<keyword evidence="6" id="KW-0808">Transferase</keyword>
<feature type="domain" description="Histidine kinase" evidence="12">
    <location>
        <begin position="244"/>
        <end position="468"/>
    </location>
</feature>
<keyword evidence="5 10" id="KW-0597">Phosphoprotein</keyword>
<evidence type="ECO:0000256" key="8">
    <source>
        <dbReference type="ARBA" id="ARBA00024867"/>
    </source>
</evidence>
<keyword evidence="6" id="KW-0418">Kinase</keyword>
<dbReference type="SUPFAM" id="SSF55874">
    <property type="entry name" value="ATPase domain of HSP90 chaperone/DNA topoisomerase II/histidine kinase"/>
    <property type="match status" value="1"/>
</dbReference>
<dbReference type="EMBL" id="JAJNOR010000001">
    <property type="protein sequence ID" value="MCD2491085.1"/>
    <property type="molecule type" value="Genomic_DNA"/>
</dbReference>
<dbReference type="GO" id="GO:0000155">
    <property type="term" value="F:phosphorelay sensor kinase activity"/>
    <property type="evidence" value="ECO:0007669"/>
    <property type="project" value="InterPro"/>
</dbReference>
<evidence type="ECO:0000256" key="2">
    <source>
        <dbReference type="ARBA" id="ARBA00006402"/>
    </source>
</evidence>
<proteinExistence type="inferred from homology"/>
<dbReference type="Pfam" id="PF02518">
    <property type="entry name" value="HATPase_c"/>
    <property type="match status" value="1"/>
</dbReference>
<evidence type="ECO:0000259" key="12">
    <source>
        <dbReference type="PROSITE" id="PS50109"/>
    </source>
</evidence>
<dbReference type="EC" id="2.7.13.3" evidence="3"/>
<feature type="domain" description="Response regulatory" evidence="13">
    <location>
        <begin position="484"/>
        <end position="604"/>
    </location>
</feature>
<dbReference type="InterPro" id="IPR036890">
    <property type="entry name" value="HATPase_C_sf"/>
</dbReference>
<dbReference type="Gene3D" id="1.10.287.130">
    <property type="match status" value="1"/>
</dbReference>
<dbReference type="Pfam" id="PF00072">
    <property type="entry name" value="Response_reg"/>
    <property type="match status" value="2"/>
</dbReference>
<evidence type="ECO:0000256" key="7">
    <source>
        <dbReference type="ARBA" id="ARBA00023012"/>
    </source>
</evidence>
<sequence>MSENHHAAQKYHKLSSVTAIFLAVLMLGYYLVSVFYTGSIVEEIENIKEHPFPVVIAAGDMKVNSLQIRLLAARLGTDRSEEAIEEVSNSFVQNQESSREALYILTELYLTDADAAVNISTLYDNVIQQMNVLLEMCQNSGAMDAVIKRFTDNMIIPFLDEIDSELTLLVKNADNKFNEFYGQSLSYRKIMLLLVTALGIAVAVSLFIYQHILKKREKEAVYLQKQIAEAAQAANEAKSQFLSNMSHDIRTPMNAVIGMTAIASSHLDDRERVKKCLSKISTSSRHLLSLINEILDMSKIEKGKVVLNEEPISLADFVHDFVTIIEPQVKAKHLKLDLSILGITNEIVITDSMRLHQIMQNIMSNAIKFTDEGGEVRLRMEQKSCECDGRAIYEFQFSDTGIGMSEEFQQVLFQPFERAATSTVSKTEGTGLGMSITKNIVDIMGGMISVHSQINVGTTITVSLPLETEQQEEKIIPDLFKDLRSLVVDDDQDVCINTAEILEEIGMKSEWVLSGEEAVVRVETAHKQYIDYNVIILDWLMPGMDGVRTAREIRQKVGDDIPIIILSAYDWTDIEEEAREAGVTAFLSKPLFKSHLYEVMCDTLMPDRLNKDLESDTSNVSRISGRVLLVEDNALNLEIAETFLTERGLHVDTAENGREAITLVQNGSVRYDIIFMDVQMPVLDGYQATKAIRQLEAEEMRPRTIIVGMSANAFKEDVDKALSIGMDDYLTKPIDSKKLELVLTKYCSC</sequence>
<feature type="domain" description="Response regulatory" evidence="13">
    <location>
        <begin position="626"/>
        <end position="747"/>
    </location>
</feature>
<dbReference type="SUPFAM" id="SSF47384">
    <property type="entry name" value="Homodimeric domain of signal transducing histidine kinase"/>
    <property type="match status" value="1"/>
</dbReference>
<dbReference type="InterPro" id="IPR003594">
    <property type="entry name" value="HATPase_dom"/>
</dbReference>
<dbReference type="Proteomes" id="UP001299265">
    <property type="component" value="Unassembled WGS sequence"/>
</dbReference>
<keyword evidence="7" id="KW-0902">Two-component regulatory system</keyword>
<dbReference type="InterPro" id="IPR001789">
    <property type="entry name" value="Sig_transdc_resp-reg_receiver"/>
</dbReference>
<feature type="modified residue" description="4-aspartylphosphate" evidence="10">
    <location>
        <position position="538"/>
    </location>
</feature>
<keyword evidence="11" id="KW-1133">Transmembrane helix</keyword>
<dbReference type="RefSeq" id="WP_231061042.1">
    <property type="nucleotide sequence ID" value="NZ_JAJNOR010000001.1"/>
</dbReference>
<organism evidence="14 15">
    <name type="scientific">Lientehia hominis</name>
    <dbReference type="NCBI Taxonomy" id="2897778"/>
    <lineage>
        <taxon>Bacteria</taxon>
        <taxon>Bacillati</taxon>
        <taxon>Bacillota</taxon>
        <taxon>Clostridia</taxon>
        <taxon>Lachnospirales</taxon>
        <taxon>Lachnospiraceae</taxon>
        <taxon>Lientehia</taxon>
    </lineage>
</organism>
<dbReference type="InterPro" id="IPR036097">
    <property type="entry name" value="HisK_dim/P_sf"/>
</dbReference>
<dbReference type="CDD" id="cd16922">
    <property type="entry name" value="HATPase_EvgS-ArcB-TorS-like"/>
    <property type="match status" value="1"/>
</dbReference>
<evidence type="ECO:0000256" key="6">
    <source>
        <dbReference type="ARBA" id="ARBA00022777"/>
    </source>
</evidence>
<dbReference type="InterPro" id="IPR011006">
    <property type="entry name" value="CheY-like_superfamily"/>
</dbReference>
<keyword evidence="15" id="KW-1185">Reference proteome</keyword>
<feature type="transmembrane region" description="Helical" evidence="11">
    <location>
        <begin position="20"/>
        <end position="41"/>
    </location>
</feature>
<feature type="modified residue" description="4-aspartylphosphate" evidence="10">
    <location>
        <position position="677"/>
    </location>
</feature>
<dbReference type="Gene3D" id="3.30.565.10">
    <property type="entry name" value="Histidine kinase-like ATPase, C-terminal domain"/>
    <property type="match status" value="1"/>
</dbReference>
<evidence type="ECO:0000313" key="15">
    <source>
        <dbReference type="Proteomes" id="UP001299265"/>
    </source>
</evidence>
<accession>A0AAP2RHS9</accession>
<reference evidence="14 15" key="1">
    <citation type="submission" date="2021-11" db="EMBL/GenBank/DDBJ databases">
        <title>Lacrimispora sp. nov. NSJ-141 isolated from human feces.</title>
        <authorList>
            <person name="Abdugheni R."/>
        </authorList>
    </citation>
    <scope>NUCLEOTIDE SEQUENCE [LARGE SCALE GENOMIC DNA]</scope>
    <source>
        <strain evidence="14 15">NSJ-141</strain>
    </source>
</reference>
<dbReference type="PANTHER" id="PTHR45339">
    <property type="entry name" value="HYBRID SIGNAL TRANSDUCTION HISTIDINE KINASE J"/>
    <property type="match status" value="1"/>
</dbReference>
<gene>
    <name evidence="14" type="ORF">LQE92_00410</name>
</gene>
<comment type="caution">
    <text evidence="14">The sequence shown here is derived from an EMBL/GenBank/DDBJ whole genome shotgun (WGS) entry which is preliminary data.</text>
</comment>
<comment type="similarity">
    <text evidence="2">In the N-terminal section; belongs to the phytochrome family.</text>
</comment>
<dbReference type="InterPro" id="IPR003661">
    <property type="entry name" value="HisK_dim/P_dom"/>
</dbReference>
<evidence type="ECO:0000256" key="3">
    <source>
        <dbReference type="ARBA" id="ARBA00012438"/>
    </source>
</evidence>
<name>A0AAP2RHS9_9FIRM</name>
<dbReference type="PROSITE" id="PS50109">
    <property type="entry name" value="HIS_KIN"/>
    <property type="match status" value="1"/>
</dbReference>
<comment type="catalytic activity">
    <reaction evidence="1">
        <text>ATP + protein L-histidine = ADP + protein N-phospho-L-histidine.</text>
        <dbReference type="EC" id="2.7.13.3"/>
    </reaction>
</comment>
<dbReference type="InterPro" id="IPR004358">
    <property type="entry name" value="Sig_transdc_His_kin-like_C"/>
</dbReference>
<keyword evidence="11" id="KW-0812">Transmembrane</keyword>
<evidence type="ECO:0000256" key="5">
    <source>
        <dbReference type="ARBA" id="ARBA00022553"/>
    </source>
</evidence>
<dbReference type="SMART" id="SM00448">
    <property type="entry name" value="REC"/>
    <property type="match status" value="2"/>
</dbReference>
<dbReference type="CDD" id="cd00082">
    <property type="entry name" value="HisKA"/>
    <property type="match status" value="1"/>
</dbReference>
<dbReference type="PANTHER" id="PTHR45339:SF1">
    <property type="entry name" value="HYBRID SIGNAL TRANSDUCTION HISTIDINE KINASE J"/>
    <property type="match status" value="1"/>
</dbReference>
<evidence type="ECO:0000256" key="10">
    <source>
        <dbReference type="PROSITE-ProRule" id="PRU00169"/>
    </source>
</evidence>
<dbReference type="FunFam" id="3.30.565.10:FF:000010">
    <property type="entry name" value="Sensor histidine kinase RcsC"/>
    <property type="match status" value="1"/>
</dbReference>
<evidence type="ECO:0000256" key="11">
    <source>
        <dbReference type="SAM" id="Phobius"/>
    </source>
</evidence>
<dbReference type="SUPFAM" id="SSF52172">
    <property type="entry name" value="CheY-like"/>
    <property type="match status" value="2"/>
</dbReference>
<feature type="transmembrane region" description="Helical" evidence="11">
    <location>
        <begin position="190"/>
        <end position="209"/>
    </location>
</feature>
<dbReference type="SMART" id="SM00387">
    <property type="entry name" value="HATPase_c"/>
    <property type="match status" value="1"/>
</dbReference>
<evidence type="ECO:0000313" key="14">
    <source>
        <dbReference type="EMBL" id="MCD2491085.1"/>
    </source>
</evidence>
<dbReference type="InterPro" id="IPR005467">
    <property type="entry name" value="His_kinase_dom"/>
</dbReference>
<evidence type="ECO:0000256" key="1">
    <source>
        <dbReference type="ARBA" id="ARBA00000085"/>
    </source>
</evidence>